<gene>
    <name evidence="2" type="ORF">EPJ72_05820</name>
</gene>
<evidence type="ECO:0000313" key="3">
    <source>
        <dbReference type="Proteomes" id="UP000323176"/>
    </source>
</evidence>
<feature type="chain" id="PRO_5022886654" description="Lipoprotein" evidence="1">
    <location>
        <begin position="21"/>
        <end position="150"/>
    </location>
</feature>
<evidence type="ECO:0000313" key="2">
    <source>
        <dbReference type="EMBL" id="TXJ42129.1"/>
    </source>
</evidence>
<dbReference type="RefSeq" id="WP_014932322.1">
    <property type="nucleotide sequence ID" value="NZ_CASEXU010000021.1"/>
</dbReference>
<name>A0A5C8EWZ9_BRAPL</name>
<protein>
    <recommendedName>
        <fullName evidence="4">Lipoprotein</fullName>
    </recommendedName>
</protein>
<keyword evidence="1" id="KW-0732">Signal</keyword>
<dbReference type="OrthoDB" id="9801641at2"/>
<evidence type="ECO:0008006" key="4">
    <source>
        <dbReference type="Google" id="ProtNLM"/>
    </source>
</evidence>
<dbReference type="AlphaFoldDB" id="A0A5C8EWZ9"/>
<dbReference type="Proteomes" id="UP000323176">
    <property type="component" value="Unassembled WGS sequence"/>
</dbReference>
<sequence length="150" mass="17086">MKKSILIICLLFMISCNNQSKTGITVNDNKENIIKNKGIWGSNIGGMKKISGNKEMPEDITYYAEIDEYGNITDMLTGKTINNIYSYEENDFEFASKKQLEYDIVMSVKTKAVFDNRNSASASFEWCFKNKKNNSVIMQAVYEGVITKLK</sequence>
<proteinExistence type="predicted"/>
<feature type="signal peptide" evidence="1">
    <location>
        <begin position="1"/>
        <end position="20"/>
    </location>
</feature>
<comment type="caution">
    <text evidence="2">The sequence shown here is derived from an EMBL/GenBank/DDBJ whole genome shotgun (WGS) entry which is preliminary data.</text>
</comment>
<reference evidence="2 3" key="1">
    <citation type="journal article" date="1992" name="Lakartidningen">
        <title>[Penicillin V and not amoxicillin is the first choice preparation in acute otitis].</title>
        <authorList>
            <person name="Kamme C."/>
            <person name="Lundgren K."/>
            <person name="Prellner K."/>
        </authorList>
    </citation>
    <scope>NUCLEOTIDE SEQUENCE [LARGE SCALE GENOMIC DNA]</scope>
    <source>
        <strain evidence="2 3">PC5538III-hc</strain>
    </source>
</reference>
<dbReference type="EMBL" id="SAXY01000036">
    <property type="protein sequence ID" value="TXJ42129.1"/>
    <property type="molecule type" value="Genomic_DNA"/>
</dbReference>
<evidence type="ECO:0000256" key="1">
    <source>
        <dbReference type="SAM" id="SignalP"/>
    </source>
</evidence>
<organism evidence="2 3">
    <name type="scientific">Brachyspira pilosicoli</name>
    <name type="common">Serpulina pilosicoli</name>
    <dbReference type="NCBI Taxonomy" id="52584"/>
    <lineage>
        <taxon>Bacteria</taxon>
        <taxon>Pseudomonadati</taxon>
        <taxon>Spirochaetota</taxon>
        <taxon>Spirochaetia</taxon>
        <taxon>Brachyspirales</taxon>
        <taxon>Brachyspiraceae</taxon>
        <taxon>Brachyspira</taxon>
    </lineage>
</organism>
<accession>A0A5C8EWZ9</accession>
<dbReference type="PROSITE" id="PS51257">
    <property type="entry name" value="PROKAR_LIPOPROTEIN"/>
    <property type="match status" value="1"/>
</dbReference>